<feature type="transmembrane region" description="Helical" evidence="6">
    <location>
        <begin position="6"/>
        <end position="27"/>
    </location>
</feature>
<evidence type="ECO:0000256" key="5">
    <source>
        <dbReference type="SAM" id="MobiDB-lite"/>
    </source>
</evidence>
<feature type="transmembrane region" description="Helical" evidence="6">
    <location>
        <begin position="215"/>
        <end position="239"/>
    </location>
</feature>
<sequence>MILFNNMTTVAIYTTIVVVILLGYGSLSNPLRIGGLFLKELATNRKYLLHFAAMMLILFFNKYELSIEQNMINTHDFATFFQSIEGHFVGNLQHFFKNDILTTVLAMMYVVVFQALLITSIGLYTYQEKTRRMFYALCYAIMLNYLVAIPFYLYFPVNEVWAHDPTVQFLMLDAFPHFETEYRALSGINNCFPSLHTSISVTLAILAIRSGNKRWAWFCSISAVVVIFAIFYLGIHWLIDMCGGLLLGLAASTLGMKFSPFKDPSKNRKRRPEASPAQGSANVSFVREE</sequence>
<dbReference type="PANTHER" id="PTHR31310">
    <property type="match status" value="1"/>
</dbReference>
<evidence type="ECO:0000313" key="8">
    <source>
        <dbReference type="EMBL" id="MBW7456049.1"/>
    </source>
</evidence>
<feature type="transmembrane region" description="Helical" evidence="6">
    <location>
        <begin position="100"/>
        <end position="126"/>
    </location>
</feature>
<accession>A0ABS7C558</accession>
<dbReference type="Proteomes" id="UP001519887">
    <property type="component" value="Unassembled WGS sequence"/>
</dbReference>
<feature type="transmembrane region" description="Helical" evidence="6">
    <location>
        <begin position="187"/>
        <end position="208"/>
    </location>
</feature>
<proteinExistence type="predicted"/>
<dbReference type="Pfam" id="PF14378">
    <property type="entry name" value="PAP2_3"/>
    <property type="match status" value="1"/>
</dbReference>
<evidence type="ECO:0000256" key="2">
    <source>
        <dbReference type="ARBA" id="ARBA00022692"/>
    </source>
</evidence>
<dbReference type="SUPFAM" id="SSF48317">
    <property type="entry name" value="Acid phosphatase/Vanadium-dependent haloperoxidase"/>
    <property type="match status" value="1"/>
</dbReference>
<dbReference type="InterPro" id="IPR052185">
    <property type="entry name" value="IPC_Synthase-Related"/>
</dbReference>
<keyword evidence="3 6" id="KW-1133">Transmembrane helix</keyword>
<feature type="region of interest" description="Disordered" evidence="5">
    <location>
        <begin position="262"/>
        <end position="289"/>
    </location>
</feature>
<evidence type="ECO:0000256" key="4">
    <source>
        <dbReference type="ARBA" id="ARBA00023136"/>
    </source>
</evidence>
<reference evidence="8 9" key="1">
    <citation type="submission" date="2021-07" db="EMBL/GenBank/DDBJ databases">
        <title>Paenibacillus radiodurans sp. nov., isolated from the southeastern edge of Tengger Desert.</title>
        <authorList>
            <person name="Zhang G."/>
        </authorList>
    </citation>
    <scope>NUCLEOTIDE SEQUENCE [LARGE SCALE GENOMIC DNA]</scope>
    <source>
        <strain evidence="8 9">CCM 7311</strain>
    </source>
</reference>
<keyword evidence="4 6" id="KW-0472">Membrane</keyword>
<feature type="transmembrane region" description="Helical" evidence="6">
    <location>
        <begin position="133"/>
        <end position="155"/>
    </location>
</feature>
<dbReference type="InterPro" id="IPR026841">
    <property type="entry name" value="Aur1/Ipt1"/>
</dbReference>
<organism evidence="8 9">
    <name type="scientific">Paenibacillus sepulcri</name>
    <dbReference type="NCBI Taxonomy" id="359917"/>
    <lineage>
        <taxon>Bacteria</taxon>
        <taxon>Bacillati</taxon>
        <taxon>Bacillota</taxon>
        <taxon>Bacilli</taxon>
        <taxon>Bacillales</taxon>
        <taxon>Paenibacillaceae</taxon>
        <taxon>Paenibacillus</taxon>
    </lineage>
</organism>
<dbReference type="PANTHER" id="PTHR31310:SF7">
    <property type="entry name" value="PA-PHOSPHATASE RELATED-FAMILY PROTEIN DDB_G0268928"/>
    <property type="match status" value="1"/>
</dbReference>
<keyword evidence="9" id="KW-1185">Reference proteome</keyword>
<feature type="domain" description="Inositolphosphotransferase Aur1/Ipt1" evidence="7">
    <location>
        <begin position="91"/>
        <end position="252"/>
    </location>
</feature>
<feature type="transmembrane region" description="Helical" evidence="6">
    <location>
        <begin position="245"/>
        <end position="261"/>
    </location>
</feature>
<evidence type="ECO:0000256" key="1">
    <source>
        <dbReference type="ARBA" id="ARBA00004141"/>
    </source>
</evidence>
<comment type="subcellular location">
    <subcellularLocation>
        <location evidence="1">Membrane</location>
        <topology evidence="1">Multi-pass membrane protein</topology>
    </subcellularLocation>
</comment>
<feature type="transmembrane region" description="Helical" evidence="6">
    <location>
        <begin position="47"/>
        <end position="63"/>
    </location>
</feature>
<dbReference type="CDD" id="cd03386">
    <property type="entry name" value="PAP2_Aur1_like"/>
    <property type="match status" value="1"/>
</dbReference>
<protein>
    <submittedName>
        <fullName evidence="8">Phosphatase PAP2 family protein</fullName>
    </submittedName>
</protein>
<dbReference type="Gene3D" id="1.20.144.10">
    <property type="entry name" value="Phosphatidic acid phosphatase type 2/haloperoxidase"/>
    <property type="match status" value="1"/>
</dbReference>
<comment type="caution">
    <text evidence="8">The sequence shown here is derived from an EMBL/GenBank/DDBJ whole genome shotgun (WGS) entry which is preliminary data.</text>
</comment>
<dbReference type="EMBL" id="JAHZIK010000487">
    <property type="protein sequence ID" value="MBW7456049.1"/>
    <property type="molecule type" value="Genomic_DNA"/>
</dbReference>
<evidence type="ECO:0000256" key="6">
    <source>
        <dbReference type="SAM" id="Phobius"/>
    </source>
</evidence>
<dbReference type="InterPro" id="IPR036938">
    <property type="entry name" value="PAP2/HPO_sf"/>
</dbReference>
<gene>
    <name evidence="8" type="ORF">K0U00_18630</name>
</gene>
<keyword evidence="2 6" id="KW-0812">Transmembrane</keyword>
<evidence type="ECO:0000313" key="9">
    <source>
        <dbReference type="Proteomes" id="UP001519887"/>
    </source>
</evidence>
<dbReference type="RefSeq" id="WP_210045676.1">
    <property type="nucleotide sequence ID" value="NZ_JBHLVU010000018.1"/>
</dbReference>
<name>A0ABS7C558_9BACL</name>
<evidence type="ECO:0000259" key="7">
    <source>
        <dbReference type="Pfam" id="PF14378"/>
    </source>
</evidence>
<evidence type="ECO:0000256" key="3">
    <source>
        <dbReference type="ARBA" id="ARBA00022989"/>
    </source>
</evidence>